<reference evidence="2 3" key="1">
    <citation type="journal article" date="2018" name="Nat. Biotechnol.">
        <title>A standardized bacterial taxonomy based on genome phylogeny substantially revises the tree of life.</title>
        <authorList>
            <person name="Parks D.H."/>
            <person name="Chuvochina M."/>
            <person name="Waite D.W."/>
            <person name="Rinke C."/>
            <person name="Skarshewski A."/>
            <person name="Chaumeil P.A."/>
            <person name="Hugenholtz P."/>
        </authorList>
    </citation>
    <scope>NUCLEOTIDE SEQUENCE [LARGE SCALE GENOMIC DNA]</scope>
    <source>
        <strain evidence="2">UBA9158</strain>
    </source>
</reference>
<comment type="caution">
    <text evidence="2">The sequence shown here is derived from an EMBL/GenBank/DDBJ whole genome shotgun (WGS) entry which is preliminary data.</text>
</comment>
<evidence type="ECO:0000313" key="2">
    <source>
        <dbReference type="EMBL" id="HAN27510.1"/>
    </source>
</evidence>
<gene>
    <name evidence="2" type="ORF">DCP75_07285</name>
</gene>
<feature type="non-terminal residue" evidence="2">
    <location>
        <position position="1"/>
    </location>
</feature>
<proteinExistence type="predicted"/>
<dbReference type="AlphaFoldDB" id="A0A3C1KLC2"/>
<accession>A0A3C1KLC2</accession>
<dbReference type="InterPro" id="IPR037401">
    <property type="entry name" value="SnoaL-like"/>
</dbReference>
<dbReference type="STRING" id="1121937.GCA_000423125_03412"/>
<dbReference type="SUPFAM" id="SSF54427">
    <property type="entry name" value="NTF2-like"/>
    <property type="match status" value="1"/>
</dbReference>
<dbReference type="Gene3D" id="3.10.450.50">
    <property type="match status" value="1"/>
</dbReference>
<dbReference type="EMBL" id="DMND01000101">
    <property type="protein sequence ID" value="HAN27510.1"/>
    <property type="molecule type" value="Genomic_DNA"/>
</dbReference>
<feature type="domain" description="SnoaL-like" evidence="1">
    <location>
        <begin position="1"/>
        <end position="88"/>
    </location>
</feature>
<dbReference type="Pfam" id="PF12680">
    <property type="entry name" value="SnoaL_2"/>
    <property type="match status" value="1"/>
</dbReference>
<name>A0A3C1KLC2_9GAMM</name>
<evidence type="ECO:0000259" key="1">
    <source>
        <dbReference type="Pfam" id="PF12680"/>
    </source>
</evidence>
<dbReference type="InterPro" id="IPR032710">
    <property type="entry name" value="NTF2-like_dom_sf"/>
</dbReference>
<evidence type="ECO:0000313" key="3">
    <source>
        <dbReference type="Proteomes" id="UP000259273"/>
    </source>
</evidence>
<dbReference type="Proteomes" id="UP000259273">
    <property type="component" value="Unassembled WGS sequence"/>
</dbReference>
<protein>
    <recommendedName>
        <fullName evidence="1">SnoaL-like domain-containing protein</fullName>
    </recommendedName>
</protein>
<sequence>PDVTWQVPGSNPHITPNPRVGHAAVMDLLHSGVGVYEAGSMTLDLQPLIVADAHVVAQFTLHARLANGDPYTNTYCFVFALRAGRICAVTEYLDTLAQAQQGTWDALTT</sequence>
<organism evidence="2 3">
    <name type="scientific">Haliea salexigens</name>
    <dbReference type="NCBI Taxonomy" id="287487"/>
    <lineage>
        <taxon>Bacteria</taxon>
        <taxon>Pseudomonadati</taxon>
        <taxon>Pseudomonadota</taxon>
        <taxon>Gammaproteobacteria</taxon>
        <taxon>Cellvibrionales</taxon>
        <taxon>Halieaceae</taxon>
        <taxon>Haliea</taxon>
    </lineage>
</organism>